<keyword evidence="2" id="KW-1133">Transmembrane helix</keyword>
<keyword evidence="4" id="KW-1185">Reference proteome</keyword>
<organism evidence="3 4">
    <name type="scientific">Mya arenaria</name>
    <name type="common">Soft-shell clam</name>
    <dbReference type="NCBI Taxonomy" id="6604"/>
    <lineage>
        <taxon>Eukaryota</taxon>
        <taxon>Metazoa</taxon>
        <taxon>Spiralia</taxon>
        <taxon>Lophotrochozoa</taxon>
        <taxon>Mollusca</taxon>
        <taxon>Bivalvia</taxon>
        <taxon>Autobranchia</taxon>
        <taxon>Heteroconchia</taxon>
        <taxon>Euheterodonta</taxon>
        <taxon>Imparidentia</taxon>
        <taxon>Neoheterodontei</taxon>
        <taxon>Myida</taxon>
        <taxon>Myoidea</taxon>
        <taxon>Myidae</taxon>
        <taxon>Mya</taxon>
    </lineage>
</organism>
<dbReference type="EMBL" id="CP111013">
    <property type="protein sequence ID" value="WAQ96097.1"/>
    <property type="molecule type" value="Genomic_DNA"/>
</dbReference>
<keyword evidence="2" id="KW-0812">Transmembrane</keyword>
<gene>
    <name evidence="3" type="ORF">MAR_028787</name>
</gene>
<feature type="transmembrane region" description="Helical" evidence="2">
    <location>
        <begin position="57"/>
        <end position="78"/>
    </location>
</feature>
<accession>A0ABY7DEL8</accession>
<keyword evidence="2" id="KW-0472">Membrane</keyword>
<evidence type="ECO:0000313" key="3">
    <source>
        <dbReference type="EMBL" id="WAQ96097.1"/>
    </source>
</evidence>
<evidence type="ECO:0000256" key="1">
    <source>
        <dbReference type="SAM" id="MobiDB-lite"/>
    </source>
</evidence>
<feature type="region of interest" description="Disordered" evidence="1">
    <location>
        <begin position="41"/>
        <end position="61"/>
    </location>
</feature>
<evidence type="ECO:0000256" key="2">
    <source>
        <dbReference type="SAM" id="Phobius"/>
    </source>
</evidence>
<proteinExistence type="predicted"/>
<dbReference type="Proteomes" id="UP001164746">
    <property type="component" value="Chromosome 2"/>
</dbReference>
<evidence type="ECO:0000313" key="4">
    <source>
        <dbReference type="Proteomes" id="UP001164746"/>
    </source>
</evidence>
<protein>
    <submittedName>
        <fullName evidence="3">Uncharacterized protein</fullName>
    </submittedName>
</protein>
<sequence length="79" mass="7865">MGKYIVTGALFLYVLMMIIPLARLGTVAASTTAATAAAAATTTTNSASTTTQESGSAGQGITFGSSVIVTSLICVSLFL</sequence>
<name>A0ABY7DEL8_MYAAR</name>
<reference evidence="3" key="1">
    <citation type="submission" date="2022-11" db="EMBL/GenBank/DDBJ databases">
        <title>Centuries of genome instability and evolution in soft-shell clam transmissible cancer (bioRxiv).</title>
        <authorList>
            <person name="Hart S.F.M."/>
            <person name="Yonemitsu M.A."/>
            <person name="Giersch R.M."/>
            <person name="Beal B.F."/>
            <person name="Arriagada G."/>
            <person name="Davis B.W."/>
            <person name="Ostrander E.A."/>
            <person name="Goff S.P."/>
            <person name="Metzger M.J."/>
        </authorList>
    </citation>
    <scope>NUCLEOTIDE SEQUENCE</scope>
    <source>
        <strain evidence="3">MELC-2E11</strain>
        <tissue evidence="3">Siphon/mantle</tissue>
    </source>
</reference>
<feature type="compositionally biased region" description="Low complexity" evidence="1">
    <location>
        <begin position="41"/>
        <end position="51"/>
    </location>
</feature>